<keyword evidence="4" id="KW-1185">Reference proteome</keyword>
<sequence length="148" mass="15702">MRAGEIAEKFPIVSIDSDALDAVRLLAAHRLTGLVIDTGKAEAPFAVLTASQVVRFILPSYVQEDPALAGVLTESVADHAAERLGGKSIRDVMPQQRQHIPVVDADDTIIELAEVMSRLNSQLVAVVKGGELLGVVTASRLLAVALNQ</sequence>
<evidence type="ECO:0000313" key="4">
    <source>
        <dbReference type="Proteomes" id="UP000242320"/>
    </source>
</evidence>
<reference evidence="3 4" key="1">
    <citation type="submission" date="2017-04" db="EMBL/GenBank/DDBJ databases">
        <title>The new phylogeny of genus Mycobacterium.</title>
        <authorList>
            <person name="Tortoli E."/>
            <person name="Trovato A."/>
            <person name="Cirillo D.M."/>
        </authorList>
    </citation>
    <scope>NUCLEOTIDE SEQUENCE [LARGE SCALE GENOMIC DNA]</scope>
    <source>
        <strain evidence="3 4">DSM 45247</strain>
    </source>
</reference>
<dbReference type="CDD" id="cd17788">
    <property type="entry name" value="CBS_pair_bac"/>
    <property type="match status" value="1"/>
</dbReference>
<feature type="domain" description="CBS" evidence="2">
    <location>
        <begin position="93"/>
        <end position="148"/>
    </location>
</feature>
<dbReference type="RefSeq" id="WP_085290430.1">
    <property type="nucleotide sequence ID" value="NZ_NCXM01000013.1"/>
</dbReference>
<dbReference type="OrthoDB" id="3535009at2"/>
<accession>A0A1X2L002</accession>
<name>A0A1X2L002_9MYCO</name>
<proteinExistence type="predicted"/>
<dbReference type="Pfam" id="PF00571">
    <property type="entry name" value="CBS"/>
    <property type="match status" value="1"/>
</dbReference>
<dbReference type="InterPro" id="IPR000644">
    <property type="entry name" value="CBS_dom"/>
</dbReference>
<comment type="caution">
    <text evidence="3">The sequence shown here is derived from an EMBL/GenBank/DDBJ whole genome shotgun (WGS) entry which is preliminary data.</text>
</comment>
<dbReference type="AlphaFoldDB" id="A0A1X2L002"/>
<evidence type="ECO:0000256" key="1">
    <source>
        <dbReference type="PROSITE-ProRule" id="PRU00703"/>
    </source>
</evidence>
<gene>
    <name evidence="3" type="ORF">B8W69_14205</name>
</gene>
<dbReference type="Proteomes" id="UP000242320">
    <property type="component" value="Unassembled WGS sequence"/>
</dbReference>
<dbReference type="SUPFAM" id="SSF54631">
    <property type="entry name" value="CBS-domain pair"/>
    <property type="match status" value="1"/>
</dbReference>
<evidence type="ECO:0000259" key="2">
    <source>
        <dbReference type="PROSITE" id="PS51371"/>
    </source>
</evidence>
<keyword evidence="1" id="KW-0129">CBS domain</keyword>
<dbReference type="SMART" id="SM00116">
    <property type="entry name" value="CBS"/>
    <property type="match status" value="2"/>
</dbReference>
<protein>
    <recommendedName>
        <fullName evidence="2">CBS domain-containing protein</fullName>
    </recommendedName>
</protein>
<dbReference type="EMBL" id="NCXM01000013">
    <property type="protein sequence ID" value="OSC27340.1"/>
    <property type="molecule type" value="Genomic_DNA"/>
</dbReference>
<evidence type="ECO:0000313" key="3">
    <source>
        <dbReference type="EMBL" id="OSC27340.1"/>
    </source>
</evidence>
<dbReference type="PROSITE" id="PS51371">
    <property type="entry name" value="CBS"/>
    <property type="match status" value="1"/>
</dbReference>
<dbReference type="Gene3D" id="3.10.580.10">
    <property type="entry name" value="CBS-domain"/>
    <property type="match status" value="1"/>
</dbReference>
<dbReference type="InterPro" id="IPR046342">
    <property type="entry name" value="CBS_dom_sf"/>
</dbReference>
<organism evidence="3 4">
    <name type="scientific">Mycolicibacterium vulneris</name>
    <dbReference type="NCBI Taxonomy" id="547163"/>
    <lineage>
        <taxon>Bacteria</taxon>
        <taxon>Bacillati</taxon>
        <taxon>Actinomycetota</taxon>
        <taxon>Actinomycetes</taxon>
        <taxon>Mycobacteriales</taxon>
        <taxon>Mycobacteriaceae</taxon>
        <taxon>Mycolicibacterium</taxon>
    </lineage>
</organism>